<comment type="cofactor">
    <cofactor evidence="1">
        <name>Fe cation</name>
        <dbReference type="ChEBI" id="CHEBI:24875"/>
    </cofactor>
</comment>
<keyword evidence="3" id="KW-0408">Iron</keyword>
<gene>
    <name evidence="4" type="ORF">OLEA9_A033086</name>
</gene>
<dbReference type="GO" id="GO:0046872">
    <property type="term" value="F:metal ion binding"/>
    <property type="evidence" value="ECO:0007669"/>
    <property type="project" value="UniProtKB-KW"/>
</dbReference>
<keyword evidence="2" id="KW-0479">Metal-binding</keyword>
<comment type="caution">
    <text evidence="4">The sequence shown here is derived from an EMBL/GenBank/DDBJ whole genome shotgun (WGS) entry which is preliminary data.</text>
</comment>
<dbReference type="InterPro" id="IPR008775">
    <property type="entry name" value="Phytyl_CoA_dOase-like"/>
</dbReference>
<sequence length="283" mass="32031">MGIVGNLNPDQLQFFNSQGYLVLESFASPEVIDLLRKRMDQLLNEFDCSKSSSIFSTTNQQQSTDEYFFESAEKISFFFEEKAFDEEGNLKQPKQLSINKVGHDLHGIDPVFKKFSSSEKLSGLLCSLGYRRPVIIQSTYIFKQPGIGGEVVPHQDNTFLYTDPPTCTGLWLALEDATVINGCLWAIPGSHKDGLVRRFVRDENGVHFDKPSPTYDQKDFVSIEVKAGSLVVIHGNLIHQSFENSSSKSRHAYSLHVVDTDGCKWIEDNWIQRKVAPEPIYVR</sequence>
<dbReference type="Proteomes" id="UP000594638">
    <property type="component" value="Unassembled WGS sequence"/>
</dbReference>
<dbReference type="SUPFAM" id="SSF51197">
    <property type="entry name" value="Clavaminate synthase-like"/>
    <property type="match status" value="1"/>
</dbReference>
<accession>A0A8S0SR52</accession>
<dbReference type="GO" id="GO:0048244">
    <property type="term" value="F:phytanoyl-CoA dioxygenase activity"/>
    <property type="evidence" value="ECO:0007669"/>
    <property type="project" value="TreeGrafter"/>
</dbReference>
<dbReference type="EMBL" id="CACTIH010005504">
    <property type="protein sequence ID" value="CAA2995611.1"/>
    <property type="molecule type" value="Genomic_DNA"/>
</dbReference>
<keyword evidence="4" id="KW-0560">Oxidoreductase</keyword>
<name>A0A8S0SR52_OLEEU</name>
<dbReference type="OrthoDB" id="445007at2759"/>
<protein>
    <submittedName>
        <fullName evidence="4">Phytanoyl- dioxygenase</fullName>
    </submittedName>
</protein>
<evidence type="ECO:0000313" key="5">
    <source>
        <dbReference type="Proteomes" id="UP000594638"/>
    </source>
</evidence>
<evidence type="ECO:0000256" key="2">
    <source>
        <dbReference type="ARBA" id="ARBA00022723"/>
    </source>
</evidence>
<keyword evidence="5" id="KW-1185">Reference proteome</keyword>
<proteinExistence type="predicted"/>
<evidence type="ECO:0000256" key="3">
    <source>
        <dbReference type="ARBA" id="ARBA00023004"/>
    </source>
</evidence>
<evidence type="ECO:0000313" key="4">
    <source>
        <dbReference type="EMBL" id="CAA2995611.1"/>
    </source>
</evidence>
<dbReference type="PANTHER" id="PTHR20883">
    <property type="entry name" value="PHYTANOYL-COA DIOXYGENASE DOMAIN CONTAINING 1"/>
    <property type="match status" value="1"/>
</dbReference>
<dbReference type="Gene3D" id="2.60.120.620">
    <property type="entry name" value="q2cbj1_9rhob like domain"/>
    <property type="match status" value="1"/>
</dbReference>
<evidence type="ECO:0000256" key="1">
    <source>
        <dbReference type="ARBA" id="ARBA00001962"/>
    </source>
</evidence>
<organism evidence="4 5">
    <name type="scientific">Olea europaea subsp. europaea</name>
    <dbReference type="NCBI Taxonomy" id="158383"/>
    <lineage>
        <taxon>Eukaryota</taxon>
        <taxon>Viridiplantae</taxon>
        <taxon>Streptophyta</taxon>
        <taxon>Embryophyta</taxon>
        <taxon>Tracheophyta</taxon>
        <taxon>Spermatophyta</taxon>
        <taxon>Magnoliopsida</taxon>
        <taxon>eudicotyledons</taxon>
        <taxon>Gunneridae</taxon>
        <taxon>Pentapetalae</taxon>
        <taxon>asterids</taxon>
        <taxon>lamiids</taxon>
        <taxon>Lamiales</taxon>
        <taxon>Oleaceae</taxon>
        <taxon>Oleeae</taxon>
        <taxon>Olea</taxon>
    </lineage>
</organism>
<reference evidence="4 5" key="1">
    <citation type="submission" date="2019-12" db="EMBL/GenBank/DDBJ databases">
        <authorList>
            <person name="Alioto T."/>
            <person name="Alioto T."/>
            <person name="Gomez Garrido J."/>
        </authorList>
    </citation>
    <scope>NUCLEOTIDE SEQUENCE [LARGE SCALE GENOMIC DNA]</scope>
</reference>
<dbReference type="PANTHER" id="PTHR20883:SF15">
    <property type="entry name" value="PHYTANOYL-COA DIOXYGENASE DOMAIN-CONTAINING PROTEIN 1"/>
    <property type="match status" value="1"/>
</dbReference>
<keyword evidence="4" id="KW-0223">Dioxygenase</keyword>
<dbReference type="AlphaFoldDB" id="A0A8S0SR52"/>
<dbReference type="Pfam" id="PF05721">
    <property type="entry name" value="PhyH"/>
    <property type="match status" value="1"/>
</dbReference>
<dbReference type="Gramene" id="OE9A033086T4">
    <property type="protein sequence ID" value="OE9A033086C4"/>
    <property type="gene ID" value="OE9A033086"/>
</dbReference>